<evidence type="ECO:0000313" key="3">
    <source>
        <dbReference type="Proteomes" id="UP001303760"/>
    </source>
</evidence>
<keyword evidence="3" id="KW-1185">Reference proteome</keyword>
<gene>
    <name evidence="2" type="ORF">C8A03DRAFT_41740</name>
</gene>
<dbReference type="AlphaFoldDB" id="A0AAN7HEB7"/>
<protein>
    <submittedName>
        <fullName evidence="2">Uncharacterized protein</fullName>
    </submittedName>
</protein>
<dbReference type="EMBL" id="MU860034">
    <property type="protein sequence ID" value="KAK4240723.1"/>
    <property type="molecule type" value="Genomic_DNA"/>
</dbReference>
<proteinExistence type="predicted"/>
<evidence type="ECO:0000256" key="1">
    <source>
        <dbReference type="SAM" id="MobiDB-lite"/>
    </source>
</evidence>
<dbReference type="Proteomes" id="UP001303760">
    <property type="component" value="Unassembled WGS sequence"/>
</dbReference>
<organism evidence="2 3">
    <name type="scientific">Achaetomium macrosporum</name>
    <dbReference type="NCBI Taxonomy" id="79813"/>
    <lineage>
        <taxon>Eukaryota</taxon>
        <taxon>Fungi</taxon>
        <taxon>Dikarya</taxon>
        <taxon>Ascomycota</taxon>
        <taxon>Pezizomycotina</taxon>
        <taxon>Sordariomycetes</taxon>
        <taxon>Sordariomycetidae</taxon>
        <taxon>Sordariales</taxon>
        <taxon>Chaetomiaceae</taxon>
        <taxon>Achaetomium</taxon>
    </lineage>
</organism>
<evidence type="ECO:0000313" key="2">
    <source>
        <dbReference type="EMBL" id="KAK4240723.1"/>
    </source>
</evidence>
<reference evidence="2" key="2">
    <citation type="submission" date="2023-05" db="EMBL/GenBank/DDBJ databases">
        <authorList>
            <consortium name="Lawrence Berkeley National Laboratory"/>
            <person name="Steindorff A."/>
            <person name="Hensen N."/>
            <person name="Bonometti L."/>
            <person name="Westerberg I."/>
            <person name="Brannstrom I.O."/>
            <person name="Guillou S."/>
            <person name="Cros-Aarteil S."/>
            <person name="Calhoun S."/>
            <person name="Haridas S."/>
            <person name="Kuo A."/>
            <person name="Mondo S."/>
            <person name="Pangilinan J."/>
            <person name="Riley R."/>
            <person name="Labutti K."/>
            <person name="Andreopoulos B."/>
            <person name="Lipzen A."/>
            <person name="Chen C."/>
            <person name="Yanf M."/>
            <person name="Daum C."/>
            <person name="Ng V."/>
            <person name="Clum A."/>
            <person name="Ohm R."/>
            <person name="Martin F."/>
            <person name="Silar P."/>
            <person name="Natvig D."/>
            <person name="Lalanne C."/>
            <person name="Gautier V."/>
            <person name="Ament-Velasquez S.L."/>
            <person name="Kruys A."/>
            <person name="Hutchinson M.I."/>
            <person name="Powell A.J."/>
            <person name="Barry K."/>
            <person name="Miller A.N."/>
            <person name="Grigoriev I.V."/>
            <person name="Debuchy R."/>
            <person name="Gladieux P."/>
            <person name="Thoren M.H."/>
            <person name="Johannesson H."/>
        </authorList>
    </citation>
    <scope>NUCLEOTIDE SEQUENCE</scope>
    <source>
        <strain evidence="2">CBS 532.94</strain>
    </source>
</reference>
<sequence>MGAFPVPPNASLLWERPACKCFRFRQFYLCGCPDRILPRGRHAEHALSLFRCEMWYQPACLQEMARRAGFRHKRNPPITKEPHVLPFPCYRHLMESRVYLPPSELRRRRRVVVDPKRNRAIAESRNRPIRTLQEFQKESSDWETRKRLREENDDSAQPPQRKRKAPRSSSPPAPPSQPQLPTASRAPPYDPSLWRIHTTPKTTPHHFSSLNWLLEEQSVDLWALDGYRSRCPLLPPPKEKRKDGLVTHHHFDGNTHTGYSRGAYKMDSDVLSEGWMRWDPDGSQGKWARVIVGDWFGKGGWSLGNSGYGFFLSME</sequence>
<name>A0AAN7HEB7_9PEZI</name>
<reference evidence="2" key="1">
    <citation type="journal article" date="2023" name="Mol. Phylogenet. Evol.">
        <title>Genome-scale phylogeny and comparative genomics of the fungal order Sordariales.</title>
        <authorList>
            <person name="Hensen N."/>
            <person name="Bonometti L."/>
            <person name="Westerberg I."/>
            <person name="Brannstrom I.O."/>
            <person name="Guillou S."/>
            <person name="Cros-Aarteil S."/>
            <person name="Calhoun S."/>
            <person name="Haridas S."/>
            <person name="Kuo A."/>
            <person name="Mondo S."/>
            <person name="Pangilinan J."/>
            <person name="Riley R."/>
            <person name="LaButti K."/>
            <person name="Andreopoulos B."/>
            <person name="Lipzen A."/>
            <person name="Chen C."/>
            <person name="Yan M."/>
            <person name="Daum C."/>
            <person name="Ng V."/>
            <person name="Clum A."/>
            <person name="Steindorff A."/>
            <person name="Ohm R.A."/>
            <person name="Martin F."/>
            <person name="Silar P."/>
            <person name="Natvig D.O."/>
            <person name="Lalanne C."/>
            <person name="Gautier V."/>
            <person name="Ament-Velasquez S.L."/>
            <person name="Kruys A."/>
            <person name="Hutchinson M.I."/>
            <person name="Powell A.J."/>
            <person name="Barry K."/>
            <person name="Miller A.N."/>
            <person name="Grigoriev I.V."/>
            <person name="Debuchy R."/>
            <person name="Gladieux P."/>
            <person name="Hiltunen Thoren M."/>
            <person name="Johannesson H."/>
        </authorList>
    </citation>
    <scope>NUCLEOTIDE SEQUENCE</scope>
    <source>
        <strain evidence="2">CBS 532.94</strain>
    </source>
</reference>
<feature type="region of interest" description="Disordered" evidence="1">
    <location>
        <begin position="131"/>
        <end position="197"/>
    </location>
</feature>
<comment type="caution">
    <text evidence="2">The sequence shown here is derived from an EMBL/GenBank/DDBJ whole genome shotgun (WGS) entry which is preliminary data.</text>
</comment>
<feature type="compositionally biased region" description="Pro residues" evidence="1">
    <location>
        <begin position="169"/>
        <end position="178"/>
    </location>
</feature>
<accession>A0AAN7HEB7</accession>
<feature type="compositionally biased region" description="Basic and acidic residues" evidence="1">
    <location>
        <begin position="135"/>
        <end position="150"/>
    </location>
</feature>